<keyword evidence="6" id="KW-0456">Lyase</keyword>
<dbReference type="GO" id="GO:0016829">
    <property type="term" value="F:lyase activity"/>
    <property type="evidence" value="ECO:0007669"/>
    <property type="project" value="UniProtKB-KW"/>
</dbReference>
<keyword evidence="4" id="KW-0408">Iron</keyword>
<evidence type="ECO:0000256" key="4">
    <source>
        <dbReference type="ARBA" id="ARBA00023004"/>
    </source>
</evidence>
<comment type="similarity">
    <text evidence="1">Belongs to the class-I fumarase family.</text>
</comment>
<gene>
    <name evidence="8" type="ORF">LCGC14_2948920</name>
</gene>
<organism evidence="8">
    <name type="scientific">marine sediment metagenome</name>
    <dbReference type="NCBI Taxonomy" id="412755"/>
    <lineage>
        <taxon>unclassified sequences</taxon>
        <taxon>metagenomes</taxon>
        <taxon>ecological metagenomes</taxon>
    </lineage>
</organism>
<proteinExistence type="inferred from homology"/>
<dbReference type="PANTHER" id="PTHR30389:SF17">
    <property type="entry name" value="L(+)-TARTRATE DEHYDRATASE SUBUNIT ALPHA-RELATED"/>
    <property type="match status" value="1"/>
</dbReference>
<dbReference type="GO" id="GO:0051539">
    <property type="term" value="F:4 iron, 4 sulfur cluster binding"/>
    <property type="evidence" value="ECO:0007669"/>
    <property type="project" value="UniProtKB-KW"/>
</dbReference>
<feature type="non-terminal residue" evidence="8">
    <location>
        <position position="1"/>
    </location>
</feature>
<dbReference type="AlphaFoldDB" id="A0A0F8XFN1"/>
<dbReference type="GO" id="GO:0046872">
    <property type="term" value="F:metal ion binding"/>
    <property type="evidence" value="ECO:0007669"/>
    <property type="project" value="UniProtKB-KW"/>
</dbReference>
<accession>A0A0F8XFN1</accession>
<dbReference type="Pfam" id="PF05681">
    <property type="entry name" value="Fumerase"/>
    <property type="match status" value="1"/>
</dbReference>
<keyword evidence="2" id="KW-0004">4Fe-4S</keyword>
<evidence type="ECO:0000256" key="1">
    <source>
        <dbReference type="ARBA" id="ARBA00008876"/>
    </source>
</evidence>
<dbReference type="InterPro" id="IPR004646">
    <property type="entry name" value="Fe-S_hydro-lyase_TtdA-typ_cat"/>
</dbReference>
<evidence type="ECO:0000256" key="3">
    <source>
        <dbReference type="ARBA" id="ARBA00022723"/>
    </source>
</evidence>
<keyword evidence="3" id="KW-0479">Metal-binding</keyword>
<evidence type="ECO:0000256" key="6">
    <source>
        <dbReference type="ARBA" id="ARBA00023239"/>
    </source>
</evidence>
<dbReference type="EMBL" id="LAZR01059361">
    <property type="protein sequence ID" value="KKK67952.1"/>
    <property type="molecule type" value="Genomic_DNA"/>
</dbReference>
<comment type="caution">
    <text evidence="8">The sequence shown here is derived from an EMBL/GenBank/DDBJ whole genome shotgun (WGS) entry which is preliminary data.</text>
</comment>
<keyword evidence="5" id="KW-0411">Iron-sulfur</keyword>
<dbReference type="PANTHER" id="PTHR30389">
    <property type="entry name" value="FUMARATE HYDRATASE-RELATED"/>
    <property type="match status" value="1"/>
</dbReference>
<evidence type="ECO:0000313" key="8">
    <source>
        <dbReference type="EMBL" id="KKK67952.1"/>
    </source>
</evidence>
<name>A0A0F8XFN1_9ZZZZ</name>
<reference evidence="8" key="1">
    <citation type="journal article" date="2015" name="Nature">
        <title>Complex archaea that bridge the gap between prokaryotes and eukaryotes.</title>
        <authorList>
            <person name="Spang A."/>
            <person name="Saw J.H."/>
            <person name="Jorgensen S.L."/>
            <person name="Zaremba-Niedzwiedzka K."/>
            <person name="Martijn J."/>
            <person name="Lind A.E."/>
            <person name="van Eijk R."/>
            <person name="Schleper C."/>
            <person name="Guy L."/>
            <person name="Ettema T.J."/>
        </authorList>
    </citation>
    <scope>NUCLEOTIDE SEQUENCE</scope>
</reference>
<dbReference type="NCBIfam" id="TIGR00722">
    <property type="entry name" value="ttdA_fumA_fumB"/>
    <property type="match status" value="1"/>
</dbReference>
<dbReference type="InterPro" id="IPR051208">
    <property type="entry name" value="Class-I_Fumarase/Tartrate_DH"/>
</dbReference>
<sequence length="126" mass="13040">AAMLTPASGPEGVKQFVIGRVREAGANPCPPIIVGVGIGGTLEQAALLAKKALLRSLESSNPEPELAAIERDLYKRINDLGIGPAGYGGRVTALAVLVAAVPCHIASLPVAVNIQCHAHRHQQQVI</sequence>
<protein>
    <recommendedName>
        <fullName evidence="7">Fe-S hydro-lyase tartrate dehydratase alpha-type catalytic domain-containing protein</fullName>
    </recommendedName>
</protein>
<evidence type="ECO:0000256" key="2">
    <source>
        <dbReference type="ARBA" id="ARBA00022485"/>
    </source>
</evidence>
<evidence type="ECO:0000259" key="7">
    <source>
        <dbReference type="Pfam" id="PF05681"/>
    </source>
</evidence>
<evidence type="ECO:0000256" key="5">
    <source>
        <dbReference type="ARBA" id="ARBA00023014"/>
    </source>
</evidence>
<feature type="domain" description="Fe-S hydro-lyase tartrate dehydratase alpha-type catalytic" evidence="7">
    <location>
        <begin position="2"/>
        <end position="123"/>
    </location>
</feature>